<dbReference type="Proteomes" id="UP000696413">
    <property type="component" value="Unassembled WGS sequence"/>
</dbReference>
<dbReference type="NCBIfam" id="NF046112">
    <property type="entry name" value="MSMEG_6209_Nter"/>
    <property type="match status" value="1"/>
</dbReference>
<name>A0ABS6HS58_MYCGD</name>
<reference evidence="1 2" key="1">
    <citation type="submission" date="2021-05" db="EMBL/GenBank/DDBJ databases">
        <title>Draft Genome Sequences of Clinical Respiratory Isolates of Mycobacterium goodii Recovered in Ireland.</title>
        <authorList>
            <person name="Flanagan P.R."/>
            <person name="Mok S."/>
            <person name="Roycroft E."/>
            <person name="Rogers T.R."/>
            <person name="Fitzgibbon M."/>
        </authorList>
    </citation>
    <scope>NUCLEOTIDE SEQUENCE [LARGE SCALE GENOMIC DNA]</scope>
    <source>
        <strain evidence="1 2">14IE55</strain>
    </source>
</reference>
<gene>
    <name evidence="1" type="ORF">KL859_16045</name>
</gene>
<dbReference type="RefSeq" id="WP_073675978.1">
    <property type="nucleotide sequence ID" value="NZ_CP092364.2"/>
</dbReference>
<dbReference type="Gene3D" id="1.10.8.1060">
    <property type="entry name" value="Corynebacterium glutamicum thioredoxin-dependent arsenate reductase, N-terminal domain"/>
    <property type="match status" value="1"/>
</dbReference>
<evidence type="ECO:0000313" key="1">
    <source>
        <dbReference type="EMBL" id="MBU8824375.1"/>
    </source>
</evidence>
<organism evidence="1 2">
    <name type="scientific">Mycolicibacterium goodii</name>
    <name type="common">Mycobacterium goodii</name>
    <dbReference type="NCBI Taxonomy" id="134601"/>
    <lineage>
        <taxon>Bacteria</taxon>
        <taxon>Bacillati</taxon>
        <taxon>Actinomycetota</taxon>
        <taxon>Actinomycetes</taxon>
        <taxon>Mycobacteriales</taxon>
        <taxon>Mycobacteriaceae</taxon>
        <taxon>Mycolicibacterium</taxon>
    </lineage>
</organism>
<comment type="caution">
    <text evidence="1">The sequence shown here is derived from an EMBL/GenBank/DDBJ whole genome shotgun (WGS) entry which is preliminary data.</text>
</comment>
<protein>
    <submittedName>
        <fullName evidence="1">Uncharacterized protein</fullName>
    </submittedName>
</protein>
<keyword evidence="2" id="KW-1185">Reference proteome</keyword>
<accession>A0ABS6HS58</accession>
<evidence type="ECO:0000313" key="2">
    <source>
        <dbReference type="Proteomes" id="UP000696413"/>
    </source>
</evidence>
<sequence>MTRKSEDELIADVEDRLVKRFTAVPPRRVSDAVETARHRFDGSTIRDFIPLLVERRVTSELSGEMAHA</sequence>
<proteinExistence type="predicted"/>
<dbReference type="EMBL" id="JAHBOM010000011">
    <property type="protein sequence ID" value="MBU8824375.1"/>
    <property type="molecule type" value="Genomic_DNA"/>
</dbReference>